<comment type="caution">
    <text evidence="2">The sequence shown here is derived from an EMBL/GenBank/DDBJ whole genome shotgun (WGS) entry which is preliminary data.</text>
</comment>
<name>A0A6I3SI89_HELMO</name>
<evidence type="ECO:0000256" key="1">
    <source>
        <dbReference type="SAM" id="MobiDB-lite"/>
    </source>
</evidence>
<proteinExistence type="predicted"/>
<feature type="compositionally biased region" description="Polar residues" evidence="1">
    <location>
        <begin position="8"/>
        <end position="37"/>
    </location>
</feature>
<organism evidence="2 3">
    <name type="scientific">Heliobacterium mobile</name>
    <name type="common">Heliobacillus mobilis</name>
    <dbReference type="NCBI Taxonomy" id="28064"/>
    <lineage>
        <taxon>Bacteria</taxon>
        <taxon>Bacillati</taxon>
        <taxon>Bacillota</taxon>
        <taxon>Clostridia</taxon>
        <taxon>Eubacteriales</taxon>
        <taxon>Heliobacteriaceae</taxon>
        <taxon>Heliobacterium</taxon>
    </lineage>
</organism>
<dbReference type="OrthoDB" id="2085780at2"/>
<keyword evidence="3" id="KW-1185">Reference proteome</keyword>
<accession>A0A6I3SI89</accession>
<dbReference type="AlphaFoldDB" id="A0A6I3SI89"/>
<sequence length="52" mass="5583">MKGIQGDPHTTNTVQAESHSNVQAKKNMKTVQLTPDSKVSVPANSPVKDLPQ</sequence>
<evidence type="ECO:0000313" key="2">
    <source>
        <dbReference type="EMBL" id="MTV48568.1"/>
    </source>
</evidence>
<dbReference type="RefSeq" id="WP_155475678.1">
    <property type="nucleotide sequence ID" value="NZ_WNKU01000005.1"/>
</dbReference>
<dbReference type="Proteomes" id="UP000430670">
    <property type="component" value="Unassembled WGS sequence"/>
</dbReference>
<reference evidence="2 3" key="1">
    <citation type="submission" date="2019-11" db="EMBL/GenBank/DDBJ databases">
        <title>Whole-genome sequence of a the green, strictly anaerobic photosynthetic bacterium Heliobacillus mobilis DSM 6151.</title>
        <authorList>
            <person name="Kyndt J.A."/>
            <person name="Meyer T.E."/>
        </authorList>
    </citation>
    <scope>NUCLEOTIDE SEQUENCE [LARGE SCALE GENOMIC DNA]</scope>
    <source>
        <strain evidence="2 3">DSM 6151</strain>
    </source>
</reference>
<evidence type="ECO:0000313" key="3">
    <source>
        <dbReference type="Proteomes" id="UP000430670"/>
    </source>
</evidence>
<gene>
    <name evidence="2" type="ORF">GJ688_06175</name>
</gene>
<protein>
    <submittedName>
        <fullName evidence="2">Uncharacterized protein</fullName>
    </submittedName>
</protein>
<dbReference type="EMBL" id="WNKU01000005">
    <property type="protein sequence ID" value="MTV48568.1"/>
    <property type="molecule type" value="Genomic_DNA"/>
</dbReference>
<feature type="region of interest" description="Disordered" evidence="1">
    <location>
        <begin position="1"/>
        <end position="52"/>
    </location>
</feature>